<dbReference type="Pfam" id="PF01546">
    <property type="entry name" value="Peptidase_M20"/>
    <property type="match status" value="1"/>
</dbReference>
<dbReference type="Gene3D" id="3.40.630.10">
    <property type="entry name" value="Zn peptidases"/>
    <property type="match status" value="1"/>
</dbReference>
<proteinExistence type="predicted"/>
<comment type="caution">
    <text evidence="1">The sequence shown here is derived from an EMBL/GenBank/DDBJ whole genome shotgun (WGS) entry which is preliminary data.</text>
</comment>
<gene>
    <name evidence="1" type="ORF">ISALK_06205</name>
</gene>
<dbReference type="AlphaFoldDB" id="A0AA44BF07"/>
<protein>
    <submittedName>
        <fullName evidence="1">M20/M25/M40 family metallo-hydrolase</fullName>
    </submittedName>
</protein>
<dbReference type="PANTHER" id="PTHR43808">
    <property type="entry name" value="ACETYLORNITHINE DEACETYLASE"/>
    <property type="match status" value="1"/>
</dbReference>
<dbReference type="EMBL" id="SUMG01000005">
    <property type="protein sequence ID" value="NBG88091.1"/>
    <property type="molecule type" value="Genomic_DNA"/>
</dbReference>
<dbReference type="PANTHER" id="PTHR43808:SF27">
    <property type="entry name" value="PROTEIN ROCB"/>
    <property type="match status" value="1"/>
</dbReference>
<reference evidence="1 2" key="1">
    <citation type="submission" date="2019-04" db="EMBL/GenBank/DDBJ databases">
        <title>Isachenkonia alkalipeptolytica gen. nov. sp. nov. a new anaerobic, alkiliphilic organothrophic bacterium capable to reduce synthesized ferrihydrite isolated from a soda lake.</title>
        <authorList>
            <person name="Toshchakov S.V."/>
            <person name="Zavarzina D.G."/>
            <person name="Zhilina T.N."/>
            <person name="Kostrikina N.A."/>
            <person name="Kublanov I.V."/>
        </authorList>
    </citation>
    <scope>NUCLEOTIDE SEQUENCE [LARGE SCALE GENOMIC DNA]</scope>
    <source>
        <strain evidence="1 2">Z-1701</strain>
    </source>
</reference>
<dbReference type="PIRSF" id="PIRSF010386">
    <property type="entry name" value="RocB"/>
    <property type="match status" value="1"/>
</dbReference>
<dbReference type="GO" id="GO:0016787">
    <property type="term" value="F:hydrolase activity"/>
    <property type="evidence" value="ECO:0007669"/>
    <property type="project" value="InterPro"/>
</dbReference>
<dbReference type="InterPro" id="IPR050072">
    <property type="entry name" value="Peptidase_M20A"/>
</dbReference>
<evidence type="ECO:0000313" key="2">
    <source>
        <dbReference type="Proteomes" id="UP000449710"/>
    </source>
</evidence>
<dbReference type="RefSeq" id="WP_160720235.1">
    <property type="nucleotide sequence ID" value="NZ_SUMG01000005.1"/>
</dbReference>
<dbReference type="InterPro" id="IPR002933">
    <property type="entry name" value="Peptidase_M20"/>
</dbReference>
<dbReference type="Proteomes" id="UP000449710">
    <property type="component" value="Unassembled WGS sequence"/>
</dbReference>
<dbReference type="InterPro" id="IPR012166">
    <property type="entry name" value="Uncharacterised_RocB"/>
</dbReference>
<keyword evidence="2" id="KW-1185">Reference proteome</keyword>
<organism evidence="1 2">
    <name type="scientific">Isachenkonia alkalipeptolytica</name>
    <dbReference type="NCBI Taxonomy" id="2565777"/>
    <lineage>
        <taxon>Bacteria</taxon>
        <taxon>Bacillati</taxon>
        <taxon>Bacillota</taxon>
        <taxon>Clostridia</taxon>
        <taxon>Eubacteriales</taxon>
        <taxon>Clostridiaceae</taxon>
        <taxon>Isachenkonia</taxon>
    </lineage>
</organism>
<accession>A0AA44BF07</accession>
<name>A0AA44BF07_9CLOT</name>
<sequence>MLSEKQQKIIESIFYRLVAIRSDTNSIYEPIIEDVILNWFREREYFQENPEYFGTEPLEDDAFRREVVWALVRGEGKETVVLIHHHDAVGIEEYGSLEDMAFRPEELKEALKSRVKKKAVLRDLQDENWIFGRGTADMKSGAALQMGVVDHFTKRKDFKGNLLILSVPDEETISKGMLQGVELLHKLHQKYGLNYKLAINSEPYFNNVRDKALYYEGSVGKVMPIIYAKGVTSHISNPYNGISPSMIMANIQRRTELNPGLCDVHENDATPPPMWVHLKDQKKVYDASIPEAAVGFFNWLTFVKEPHEILESLKEFAQEAVTETLVFVDGSYQAFCEMNHQDYEPIDYSPIILDFEEAYEWAKEDGGERFVTEYEETLFLLKQDFKDNKVTLPELSVKLIALAGEHINIEEPVVIIGLSGPYYPHINNHNIIGDDLKLDERLNRITKQYYNFAFQKNEYFMGMSDLSYCGFTGKPEDIAVIKRNSPGWDEVYSIPFKEMQKLNMKVVNIGPWGKDLHQRSERVYAPDVFERIPTIIKDLIEEVLTGEEQSEEVG</sequence>
<evidence type="ECO:0000313" key="1">
    <source>
        <dbReference type="EMBL" id="NBG88091.1"/>
    </source>
</evidence>
<dbReference type="SUPFAM" id="SSF53187">
    <property type="entry name" value="Zn-dependent exopeptidases"/>
    <property type="match status" value="1"/>
</dbReference>